<dbReference type="OrthoDB" id="9792173at2"/>
<evidence type="ECO:0000313" key="2">
    <source>
        <dbReference type="Proteomes" id="UP000198407"/>
    </source>
</evidence>
<dbReference type="Proteomes" id="UP000198407">
    <property type="component" value="Unassembled WGS sequence"/>
</dbReference>
<dbReference type="EMBL" id="FZOL01000034">
    <property type="protein sequence ID" value="SNT27684.1"/>
    <property type="molecule type" value="Genomic_DNA"/>
</dbReference>
<organism evidence="1 2">
    <name type="scientific">Pseudomonas japonica</name>
    <dbReference type="NCBI Taxonomy" id="256466"/>
    <lineage>
        <taxon>Bacteria</taxon>
        <taxon>Pseudomonadati</taxon>
        <taxon>Pseudomonadota</taxon>
        <taxon>Gammaproteobacteria</taxon>
        <taxon>Pseudomonadales</taxon>
        <taxon>Pseudomonadaceae</taxon>
        <taxon>Pseudomonas</taxon>
    </lineage>
</organism>
<dbReference type="STRING" id="1215104.GCA_000730585_01232"/>
<name>A0A239LDS0_9PSED</name>
<dbReference type="InterPro" id="IPR029068">
    <property type="entry name" value="Glyas_Bleomycin-R_OHBP_Dase"/>
</dbReference>
<accession>A0A239LDS0</accession>
<protein>
    <submittedName>
        <fullName evidence="1">Glyoxalase/Bleomycin resistance protein/Dioxygenase superfamily protein</fullName>
    </submittedName>
</protein>
<proteinExistence type="predicted"/>
<sequence>MNPFRELHHLCIVVHELERAVAWYEALGIGPWQAFPSLEAFAGDLQVPCTEDFLKLRYRFCNLDNLQLQLCAPPPGNTPQRQHLEAHGEGVFHLGFKVAHCDAGEQAGRALGLDLLLRGRLPNGHGFSYFDTREAGAGVVLQVRSAAG</sequence>
<dbReference type="Pfam" id="PF13669">
    <property type="entry name" value="Glyoxalase_4"/>
    <property type="match status" value="1"/>
</dbReference>
<keyword evidence="1" id="KW-0223">Dioxygenase</keyword>
<gene>
    <name evidence="1" type="ORF">SAMN05444352_13421</name>
</gene>
<dbReference type="Gene3D" id="3.10.180.10">
    <property type="entry name" value="2,3-Dihydroxybiphenyl 1,2-Dioxygenase, domain 1"/>
    <property type="match status" value="1"/>
</dbReference>
<dbReference type="RefSeq" id="WP_042128228.1">
    <property type="nucleotide sequence ID" value="NZ_FZOL01000034.1"/>
</dbReference>
<keyword evidence="2" id="KW-1185">Reference proteome</keyword>
<dbReference type="AlphaFoldDB" id="A0A239LDS0"/>
<dbReference type="GO" id="GO:0051213">
    <property type="term" value="F:dioxygenase activity"/>
    <property type="evidence" value="ECO:0007669"/>
    <property type="project" value="UniProtKB-KW"/>
</dbReference>
<evidence type="ECO:0000313" key="1">
    <source>
        <dbReference type="EMBL" id="SNT27684.1"/>
    </source>
</evidence>
<keyword evidence="1" id="KW-0560">Oxidoreductase</keyword>
<reference evidence="2" key="1">
    <citation type="submission" date="2017-06" db="EMBL/GenBank/DDBJ databases">
        <authorList>
            <person name="Varghese N."/>
            <person name="Submissions S."/>
        </authorList>
    </citation>
    <scope>NUCLEOTIDE SEQUENCE [LARGE SCALE GENOMIC DNA]</scope>
    <source>
        <strain evidence="2">DSM 22348</strain>
    </source>
</reference>
<dbReference type="SUPFAM" id="SSF54593">
    <property type="entry name" value="Glyoxalase/Bleomycin resistance protein/Dihydroxybiphenyl dioxygenase"/>
    <property type="match status" value="1"/>
</dbReference>